<keyword evidence="2 6" id="KW-0813">Transport</keyword>
<feature type="transmembrane region" description="Helical" evidence="6">
    <location>
        <begin position="6"/>
        <end position="24"/>
    </location>
</feature>
<feature type="transmembrane region" description="Helical" evidence="6">
    <location>
        <begin position="255"/>
        <end position="277"/>
    </location>
</feature>
<proteinExistence type="inferred from homology"/>
<dbReference type="PANTHER" id="PTHR11101:SF16">
    <property type="entry name" value="PHOSPHATE TRANSPORTER"/>
    <property type="match status" value="1"/>
</dbReference>
<sequence length="753" mass="83491">MENIYLILVVVLFALAISDLVVGVSNDAVNFLNSALGAKAAPFKLIMIIAAAGIFVGATFSSGMMEVARKGIFNPQYFYFSEIMIIFLAVMLTDVLLLDLFNTFGMPTSTTVSIVFELLGAAIAISILKVSNNPDMALSEYINTAKALAIISGILLSVIVAFSAGAIIQYLTRLIFSFNYDKRVKYLGAIWGGIAISAITYFILVKGAKGASFMNSETKAWIKDNAFQIIIYGFAFWTVLLQLCKWIFKFDILKFTVLVGTFALAMAFAGNDLVNFIGVPLAGFESFKVFSSTAGATPDGLLMESMAGKVKTDTYLLVIAGIIMIITLWTSKKAKNVVKTSLDLSRQQEGEERFGSSFFARSLVRTSINMSNAVNNILPTKMRSIIAKQFDDSIYEVKRLELGDEAPAFDMLRASVNLVVASILISLATSYKLPLSTTYVTFMVAMGSSLTDGAWGRESAVYRVTGVLSVIGGWFFTAFSAFTVAFVIAMIISTTTIYSIFILIPIAAYFMYRTHVINHKRSAQEVEVKELDIEEIEGEINSKKVFDKCTNNVTKSLSEISGLFTAAISDFHAENRKGLKENVKSAAQVNKRIKKYKNNIYKTVKKLQDSEIDSSLYYVQVIDYLRETAHALTFIVNPCFDHLDNNHKIFSAEQFKDLSILTLHVPKIISKANNAINNSQFDKLDELLNEIGAETENLKSLRKAQLKRIKKEKSSTQSSMLYLNLLHETQNLILHIGNLLKAQRDFVLYNNNN</sequence>
<evidence type="ECO:0000313" key="7">
    <source>
        <dbReference type="EMBL" id="MCW3807707.1"/>
    </source>
</evidence>
<dbReference type="Pfam" id="PF01384">
    <property type="entry name" value="PHO4"/>
    <property type="match status" value="1"/>
</dbReference>
<comment type="subcellular location">
    <subcellularLocation>
        <location evidence="1 6">Membrane</location>
        <topology evidence="1 6">Multi-pass membrane protein</topology>
    </subcellularLocation>
</comment>
<feature type="transmembrane region" description="Helical" evidence="6">
    <location>
        <begin position="110"/>
        <end position="128"/>
    </location>
</feature>
<organism evidence="7 8">
    <name type="scientific">Plebeiibacterium marinum</name>
    <dbReference type="NCBI Taxonomy" id="2992111"/>
    <lineage>
        <taxon>Bacteria</taxon>
        <taxon>Pseudomonadati</taxon>
        <taxon>Bacteroidota</taxon>
        <taxon>Bacteroidia</taxon>
        <taxon>Marinilabiliales</taxon>
        <taxon>Marinilabiliaceae</taxon>
        <taxon>Plebeiibacterium</taxon>
    </lineage>
</organism>
<evidence type="ECO:0000313" key="8">
    <source>
        <dbReference type="Proteomes" id="UP001207408"/>
    </source>
</evidence>
<keyword evidence="3 6" id="KW-0812">Transmembrane</keyword>
<evidence type="ECO:0000256" key="5">
    <source>
        <dbReference type="ARBA" id="ARBA00023136"/>
    </source>
</evidence>
<keyword evidence="5 6" id="KW-0472">Membrane</keyword>
<feature type="transmembrane region" description="Helical" evidence="6">
    <location>
        <begin position="45"/>
        <end position="65"/>
    </location>
</feature>
<evidence type="ECO:0000256" key="1">
    <source>
        <dbReference type="ARBA" id="ARBA00004141"/>
    </source>
</evidence>
<feature type="transmembrane region" description="Helical" evidence="6">
    <location>
        <begin position="77"/>
        <end position="98"/>
    </location>
</feature>
<comment type="similarity">
    <text evidence="6">Belongs to the inorganic phosphate transporter (PiT) (TC 2.A.20) family.</text>
</comment>
<dbReference type="AlphaFoldDB" id="A0AAE3MII1"/>
<keyword evidence="4 6" id="KW-1133">Transmembrane helix</keyword>
<keyword evidence="6" id="KW-0592">Phosphate transport</keyword>
<feature type="transmembrane region" description="Helical" evidence="6">
    <location>
        <begin position="225"/>
        <end position="248"/>
    </location>
</feature>
<feature type="transmembrane region" description="Helical" evidence="6">
    <location>
        <begin position="314"/>
        <end position="331"/>
    </location>
</feature>
<keyword evidence="8" id="KW-1185">Reference proteome</keyword>
<reference evidence="7" key="1">
    <citation type="submission" date="2022-10" db="EMBL/GenBank/DDBJ databases">
        <authorList>
            <person name="Yu W.X."/>
        </authorList>
    </citation>
    <scope>NUCLEOTIDE SEQUENCE</scope>
    <source>
        <strain evidence="7">D04</strain>
    </source>
</reference>
<evidence type="ECO:0000256" key="4">
    <source>
        <dbReference type="ARBA" id="ARBA00022989"/>
    </source>
</evidence>
<feature type="transmembrane region" description="Helical" evidence="6">
    <location>
        <begin position="148"/>
        <end position="172"/>
    </location>
</feature>
<dbReference type="EMBL" id="JAPDPI010000056">
    <property type="protein sequence ID" value="MCW3807707.1"/>
    <property type="molecule type" value="Genomic_DNA"/>
</dbReference>
<dbReference type="GO" id="GO:0005315">
    <property type="term" value="F:phosphate transmembrane transporter activity"/>
    <property type="evidence" value="ECO:0007669"/>
    <property type="project" value="InterPro"/>
</dbReference>
<dbReference type="GO" id="GO:0016020">
    <property type="term" value="C:membrane"/>
    <property type="evidence" value="ECO:0007669"/>
    <property type="project" value="UniProtKB-SubCell"/>
</dbReference>
<feature type="transmembrane region" description="Helical" evidence="6">
    <location>
        <begin position="467"/>
        <end position="489"/>
    </location>
</feature>
<evidence type="ECO:0000256" key="2">
    <source>
        <dbReference type="ARBA" id="ARBA00022448"/>
    </source>
</evidence>
<protein>
    <recommendedName>
        <fullName evidence="6">Phosphate transporter</fullName>
    </recommendedName>
</protein>
<gene>
    <name evidence="7" type="ORF">OM074_18915</name>
</gene>
<dbReference type="Proteomes" id="UP001207408">
    <property type="component" value="Unassembled WGS sequence"/>
</dbReference>
<feature type="transmembrane region" description="Helical" evidence="6">
    <location>
        <begin position="184"/>
        <end position="205"/>
    </location>
</feature>
<dbReference type="InterPro" id="IPR001204">
    <property type="entry name" value="Phos_transporter"/>
</dbReference>
<dbReference type="RefSeq" id="WP_301202155.1">
    <property type="nucleotide sequence ID" value="NZ_JAPDPI010000056.1"/>
</dbReference>
<accession>A0AAE3MII1</accession>
<evidence type="ECO:0000256" key="6">
    <source>
        <dbReference type="RuleBase" id="RU363058"/>
    </source>
</evidence>
<dbReference type="GO" id="GO:0035435">
    <property type="term" value="P:phosphate ion transmembrane transport"/>
    <property type="evidence" value="ECO:0007669"/>
    <property type="project" value="TreeGrafter"/>
</dbReference>
<dbReference type="PANTHER" id="PTHR11101">
    <property type="entry name" value="PHOSPHATE TRANSPORTER"/>
    <property type="match status" value="1"/>
</dbReference>
<comment type="caution">
    <text evidence="7">The sequence shown here is derived from an EMBL/GenBank/DDBJ whole genome shotgun (WGS) entry which is preliminary data.</text>
</comment>
<evidence type="ECO:0000256" key="3">
    <source>
        <dbReference type="ARBA" id="ARBA00022692"/>
    </source>
</evidence>
<feature type="transmembrane region" description="Helical" evidence="6">
    <location>
        <begin position="495"/>
        <end position="512"/>
    </location>
</feature>
<name>A0AAE3MII1_9BACT</name>
<feature type="transmembrane region" description="Helical" evidence="6">
    <location>
        <begin position="414"/>
        <end position="431"/>
    </location>
</feature>